<dbReference type="EMBL" id="BSFQ01000001">
    <property type="protein sequence ID" value="GLL09177.1"/>
    <property type="molecule type" value="Genomic_DNA"/>
</dbReference>
<gene>
    <name evidence="1" type="ORF">GCM10017577_03170</name>
</gene>
<reference evidence="1" key="2">
    <citation type="submission" date="2023-01" db="EMBL/GenBank/DDBJ databases">
        <authorList>
            <person name="Sun Q."/>
            <person name="Evtushenko L."/>
        </authorList>
    </citation>
    <scope>NUCLEOTIDE SEQUENCE</scope>
    <source>
        <strain evidence="1">VKM Ac-1069</strain>
    </source>
</reference>
<organism evidence="1 2">
    <name type="scientific">Pseudonocardia halophobica</name>
    <dbReference type="NCBI Taxonomy" id="29401"/>
    <lineage>
        <taxon>Bacteria</taxon>
        <taxon>Bacillati</taxon>
        <taxon>Actinomycetota</taxon>
        <taxon>Actinomycetes</taxon>
        <taxon>Pseudonocardiales</taxon>
        <taxon>Pseudonocardiaceae</taxon>
        <taxon>Pseudonocardia</taxon>
    </lineage>
</organism>
<proteinExistence type="predicted"/>
<evidence type="ECO:0000313" key="1">
    <source>
        <dbReference type="EMBL" id="GLL09177.1"/>
    </source>
</evidence>
<dbReference type="AlphaFoldDB" id="A0A9W6NUD1"/>
<keyword evidence="2" id="KW-1185">Reference proteome</keyword>
<protein>
    <submittedName>
        <fullName evidence="1">Uncharacterized protein</fullName>
    </submittedName>
</protein>
<reference evidence="1" key="1">
    <citation type="journal article" date="2014" name="Int. J. Syst. Evol. Microbiol.">
        <title>Complete genome sequence of Corynebacterium casei LMG S-19264T (=DSM 44701T), isolated from a smear-ripened cheese.</title>
        <authorList>
            <consortium name="US DOE Joint Genome Institute (JGI-PGF)"/>
            <person name="Walter F."/>
            <person name="Albersmeier A."/>
            <person name="Kalinowski J."/>
            <person name="Ruckert C."/>
        </authorList>
    </citation>
    <scope>NUCLEOTIDE SEQUENCE</scope>
    <source>
        <strain evidence="1">VKM Ac-1069</strain>
    </source>
</reference>
<evidence type="ECO:0000313" key="2">
    <source>
        <dbReference type="Proteomes" id="UP001143463"/>
    </source>
</evidence>
<accession>A0A9W6NUD1</accession>
<comment type="caution">
    <text evidence="1">The sequence shown here is derived from an EMBL/GenBank/DDBJ whole genome shotgun (WGS) entry which is preliminary data.</text>
</comment>
<name>A0A9W6NUD1_9PSEU</name>
<sequence>MGAVLSCLRWPPVDRRTPGNSSAYRGGMTSWVPDACTLPTEERPLRVAEFDTLLSTGVTEMVRVDAGHVRLTLRPERVAEAADLVARESACCSFFAFTLAGTVLDVRVPEAHVGVLDGLVARVS</sequence>
<dbReference type="Proteomes" id="UP001143463">
    <property type="component" value="Unassembled WGS sequence"/>
</dbReference>